<proteinExistence type="predicted"/>
<evidence type="ECO:0000313" key="1">
    <source>
        <dbReference type="EMBL" id="PSJ07388.1"/>
    </source>
</evidence>
<comment type="caution">
    <text evidence="1">The sequence shown here is derived from an EMBL/GenBank/DDBJ whole genome shotgun (WGS) entry which is preliminary data.</text>
</comment>
<reference evidence="1 2" key="1">
    <citation type="journal article" date="2018" name="Environ. Microbiol.">
        <title>Ecological and genomic features of two widespread freshwater picocyanobacteria.</title>
        <authorList>
            <person name="Cabello-Yeves P.J."/>
            <person name="Picazo A."/>
            <person name="Camacho A."/>
            <person name="Callieri C."/>
            <person name="Rosselli R."/>
            <person name="Roda-Garcia J.J."/>
            <person name="Coutinho F.H."/>
            <person name="Rodriguez-Valera F."/>
        </authorList>
    </citation>
    <scope>NUCLEOTIDE SEQUENCE [LARGE SCALE GENOMIC DNA]</scope>
    <source>
        <strain evidence="1 2">Tous</strain>
    </source>
</reference>
<dbReference type="Proteomes" id="UP000243002">
    <property type="component" value="Unassembled WGS sequence"/>
</dbReference>
<gene>
    <name evidence="1" type="ORF">C7K55_01230</name>
</gene>
<accession>A0A2P7N1P9</accession>
<dbReference type="Gene3D" id="3.40.50.300">
    <property type="entry name" value="P-loop containing nucleotide triphosphate hydrolases"/>
    <property type="match status" value="1"/>
</dbReference>
<dbReference type="OrthoDB" id="455474at2"/>
<dbReference type="EMBL" id="PXXO01000001">
    <property type="protein sequence ID" value="PSJ07388.1"/>
    <property type="molecule type" value="Genomic_DNA"/>
</dbReference>
<dbReference type="InterPro" id="IPR027417">
    <property type="entry name" value="P-loop_NTPase"/>
</dbReference>
<keyword evidence="2" id="KW-1185">Reference proteome</keyword>
<dbReference type="SUPFAM" id="SSF52540">
    <property type="entry name" value="P-loop containing nucleoside triphosphate hydrolases"/>
    <property type="match status" value="1"/>
</dbReference>
<dbReference type="RefSeq" id="WP_106501573.1">
    <property type="nucleotide sequence ID" value="NZ_PXXO01000001.1"/>
</dbReference>
<name>A0A2P7N1P9_9CYAN</name>
<sequence length="276" mass="30699">MDSQLERRFVQPLLAQLQLLGRRGQRAVLALNGPVGAGKSTMARVLQQRAAGLGLGLAVASIDDFYLPWEQRQRALEGNPFGVSRVPPGCHDVALALDCLDAWQAGGALRLPRFDKTLRGGLGDRSAEELVEAEVLLLEGWLLGCRSLGRESLATIQPPAGLNQEELAWLPHWDLALEAYQPLWQRCAKLWLLRPQSWQSPRRWRLQAEAKQRRRGEAWLPASELDRVVRASLCSLPPSLYQNPLLELASGYAVLDSRRRWIDGSWIGGSCVSSET</sequence>
<evidence type="ECO:0000313" key="2">
    <source>
        <dbReference type="Proteomes" id="UP000243002"/>
    </source>
</evidence>
<protein>
    <recommendedName>
        <fullName evidence="3">Phosphoribulokinase</fullName>
    </recommendedName>
</protein>
<dbReference type="AlphaFoldDB" id="A0A2P7N1P9"/>
<organism evidence="1 2">
    <name type="scientific">Cyanobium usitatum str. Tous</name>
    <dbReference type="NCBI Taxonomy" id="2116684"/>
    <lineage>
        <taxon>Bacteria</taxon>
        <taxon>Bacillati</taxon>
        <taxon>Cyanobacteriota</taxon>
        <taxon>Cyanophyceae</taxon>
        <taxon>Synechococcales</taxon>
        <taxon>Prochlorococcaceae</taxon>
        <taxon>Cyanobium</taxon>
    </lineage>
</organism>
<evidence type="ECO:0008006" key="3">
    <source>
        <dbReference type="Google" id="ProtNLM"/>
    </source>
</evidence>